<feature type="transmembrane region" description="Helical" evidence="1">
    <location>
        <begin position="164"/>
        <end position="183"/>
    </location>
</feature>
<sequence>MSKSGIFNAIPWHYDYRLDEAQDWFHAFIHFHKLLVGQARVIVEQQENAVQKALDTLNLALQSRNYFIRAVAKGAMTTVAVPKLYRMQSIDIVAAIDIDGFFLFKSIVNWIFIRSITLIIDAVKIIRSKGFVSTKCLCNVLKFFIQNSFIVNISVGDLKTKTQVLVKASMILVYISLAPVYIISNTKKSFN</sequence>
<dbReference type="EMBL" id="PHKW01000044">
    <property type="protein sequence ID" value="PKV14817.1"/>
    <property type="molecule type" value="Genomic_DNA"/>
</dbReference>
<keyword evidence="1" id="KW-0812">Transmembrane</keyword>
<keyword evidence="1" id="KW-0472">Membrane</keyword>
<dbReference type="EMBL" id="PHKV01000050">
    <property type="protein sequence ID" value="PKV10536.1"/>
    <property type="molecule type" value="Genomic_DNA"/>
</dbReference>
<comment type="caution">
    <text evidence="2">The sequence shown here is derived from an EMBL/GenBank/DDBJ whole genome shotgun (WGS) entry which is preliminary data.</text>
</comment>
<organism evidence="2 4">
    <name type="scientific">Xanthomonas prunicola</name>
    <dbReference type="NCBI Taxonomy" id="2053930"/>
    <lineage>
        <taxon>Bacteria</taxon>
        <taxon>Pseudomonadati</taxon>
        <taxon>Pseudomonadota</taxon>
        <taxon>Gammaproteobacteria</taxon>
        <taxon>Lysobacterales</taxon>
        <taxon>Lysobacteraceae</taxon>
        <taxon>Xanthomonas</taxon>
    </lineage>
</organism>
<evidence type="ECO:0000313" key="2">
    <source>
        <dbReference type="EMBL" id="PKV10536.1"/>
    </source>
</evidence>
<evidence type="ECO:0000313" key="5">
    <source>
        <dbReference type="Proteomes" id="UP000233748"/>
    </source>
</evidence>
<evidence type="ECO:0000313" key="4">
    <source>
        <dbReference type="Proteomes" id="UP000233720"/>
    </source>
</evidence>
<evidence type="ECO:0000313" key="3">
    <source>
        <dbReference type="EMBL" id="PKV14817.1"/>
    </source>
</evidence>
<gene>
    <name evidence="2" type="ORF">XpruCFBP8353_22945</name>
    <name evidence="3" type="ORF">XpruCFBP8354_22965</name>
</gene>
<proteinExistence type="predicted"/>
<evidence type="ECO:0000256" key="1">
    <source>
        <dbReference type="SAM" id="Phobius"/>
    </source>
</evidence>
<reference evidence="4 5" key="1">
    <citation type="submission" date="2017-11" db="EMBL/GenBank/DDBJ databases">
        <title>Xanthomonas prunicola sp. nov., a novel pathogen that affects nectarine (Prunus persica var. nectarine) trees.</title>
        <authorList>
            <person name="Lopez M."/>
            <person name="Lopez-Soriano P."/>
            <person name="Garita-Cambronero J."/>
            <person name="Beltran C."/>
            <person name="Taghouti G."/>
            <person name="Portier P."/>
            <person name="Cubero J."/>
            <person name="Fischer-Le Saux M."/>
            <person name="Marco-Noales E."/>
        </authorList>
    </citation>
    <scope>NUCLEOTIDE SEQUENCE [LARGE SCALE GENOMIC DNA]</scope>
    <source>
        <strain evidence="2 4">CFBP8353</strain>
        <strain evidence="3 5">CFBP8354</strain>
    </source>
</reference>
<dbReference type="Proteomes" id="UP000233748">
    <property type="component" value="Unassembled WGS sequence"/>
</dbReference>
<keyword evidence="5" id="KW-1185">Reference proteome</keyword>
<dbReference type="AlphaFoldDB" id="A0A2N3RDG5"/>
<accession>A0A2N3RDG5</accession>
<dbReference type="Proteomes" id="UP000233720">
    <property type="component" value="Unassembled WGS sequence"/>
</dbReference>
<keyword evidence="1" id="KW-1133">Transmembrane helix</keyword>
<protein>
    <submittedName>
        <fullName evidence="2">Uncharacterized protein</fullName>
    </submittedName>
</protein>
<name>A0A2N3RDG5_9XANT</name>